<dbReference type="EMBL" id="SOEG01000004">
    <property type="protein sequence ID" value="TDX52922.1"/>
    <property type="molecule type" value="Genomic_DNA"/>
</dbReference>
<dbReference type="RefSeq" id="WP_134115127.1">
    <property type="nucleotide sequence ID" value="NZ_SOEG01000004.1"/>
</dbReference>
<reference evidence="1 2" key="1">
    <citation type="submission" date="2019-03" db="EMBL/GenBank/DDBJ databases">
        <title>Subsurface microbial communities from deep shales in Ohio and West Virginia, USA.</title>
        <authorList>
            <person name="Wrighton K."/>
        </authorList>
    </citation>
    <scope>NUCLEOTIDE SEQUENCE [LARGE SCALE GENOMIC DNA]</scope>
    <source>
        <strain evidence="1 2">MSL 6dP</strain>
    </source>
</reference>
<evidence type="ECO:0000313" key="2">
    <source>
        <dbReference type="Proteomes" id="UP000295832"/>
    </source>
</evidence>
<protein>
    <submittedName>
        <fullName evidence="1">Uncharacterized protein</fullName>
    </submittedName>
</protein>
<keyword evidence="2" id="KW-1185">Reference proteome</keyword>
<evidence type="ECO:0000313" key="1">
    <source>
        <dbReference type="EMBL" id="TDX52922.1"/>
    </source>
</evidence>
<comment type="caution">
    <text evidence="1">The sequence shown here is derived from an EMBL/GenBank/DDBJ whole genome shotgun (WGS) entry which is preliminary data.</text>
</comment>
<dbReference type="AlphaFoldDB" id="A0A4R8H0H8"/>
<proteinExistence type="predicted"/>
<organism evidence="1 2">
    <name type="scientific">Orenia marismortui</name>
    <dbReference type="NCBI Taxonomy" id="46469"/>
    <lineage>
        <taxon>Bacteria</taxon>
        <taxon>Bacillati</taxon>
        <taxon>Bacillota</taxon>
        <taxon>Clostridia</taxon>
        <taxon>Halanaerobiales</taxon>
        <taxon>Halobacteroidaceae</taxon>
        <taxon>Orenia</taxon>
    </lineage>
</organism>
<gene>
    <name evidence="1" type="ORF">C7959_10447</name>
</gene>
<dbReference type="Proteomes" id="UP000295832">
    <property type="component" value="Unassembled WGS sequence"/>
</dbReference>
<name>A0A4R8H0H8_9FIRM</name>
<dbReference type="STRING" id="926561.GCA_000379025_00353"/>
<sequence length="178" mass="20859">MSEIKMKRTIIALILTLSILFAGSYFLDSYKLNHSLANDLEEISGVKSVKIDKEKVDYKIRLRLKEVDNLQKNFKEIKDRIDEAVEEKYTIILETEDSKELDKIYEQINLVLYEALETGEFVKLGDRINFYANNYQLDRKEVKVDNNYIYLTLVKGKQELYKVVERNQKDKSGGEMNG</sequence>
<accession>A0A4R8H0H8</accession>